<dbReference type="Pfam" id="PF13556">
    <property type="entry name" value="HTH_30"/>
    <property type="match status" value="1"/>
</dbReference>
<dbReference type="InterPro" id="IPR051448">
    <property type="entry name" value="CdaR-like_regulators"/>
</dbReference>
<organism evidence="3 4">
    <name type="scientific">Microbacterium aurugineum</name>
    <dbReference type="NCBI Taxonomy" id="2851642"/>
    <lineage>
        <taxon>Bacteria</taxon>
        <taxon>Bacillati</taxon>
        <taxon>Actinomycetota</taxon>
        <taxon>Actinomycetes</taxon>
        <taxon>Micrococcales</taxon>
        <taxon>Microbacteriaceae</taxon>
        <taxon>Microbacterium</taxon>
    </lineage>
</organism>
<dbReference type="InterPro" id="IPR025736">
    <property type="entry name" value="PucR_C-HTH_dom"/>
</dbReference>
<dbReference type="PANTHER" id="PTHR33744:SF1">
    <property type="entry name" value="DNA-BINDING TRANSCRIPTIONAL ACTIVATOR ADER"/>
    <property type="match status" value="1"/>
</dbReference>
<dbReference type="InterPro" id="IPR012914">
    <property type="entry name" value="PucR_dom"/>
</dbReference>
<feature type="domain" description="PucR C-terminal helix-turn-helix" evidence="2">
    <location>
        <begin position="384"/>
        <end position="441"/>
    </location>
</feature>
<dbReference type="RefSeq" id="WP_261811369.1">
    <property type="nucleotide sequence ID" value="NZ_CP078078.1"/>
</dbReference>
<evidence type="ECO:0000259" key="2">
    <source>
        <dbReference type="Pfam" id="PF13556"/>
    </source>
</evidence>
<dbReference type="EMBL" id="CP078078">
    <property type="protein sequence ID" value="UPL18439.1"/>
    <property type="molecule type" value="Genomic_DNA"/>
</dbReference>
<reference evidence="3 4" key="1">
    <citation type="submission" date="2021-06" db="EMBL/GenBank/DDBJ databases">
        <title>Genome-based taxonomic framework of Microbacterium strains isolated from marine environment, the description of four new species and reclassification of four preexisting species.</title>
        <authorList>
            <person name="Lee S.D."/>
            <person name="Kim S.-M."/>
            <person name="Byeon Y.-S."/>
            <person name="Yang H.L."/>
            <person name="Kim I.S."/>
        </authorList>
    </citation>
    <scope>NUCLEOTIDE SEQUENCE [LARGE SCALE GENOMIC DNA]</scope>
    <source>
        <strain evidence="3 4">KSW4-10</strain>
    </source>
</reference>
<protein>
    <submittedName>
        <fullName evidence="3">PucR family transcriptional regulator</fullName>
    </submittedName>
</protein>
<evidence type="ECO:0000259" key="1">
    <source>
        <dbReference type="Pfam" id="PF07905"/>
    </source>
</evidence>
<dbReference type="Proteomes" id="UP000830631">
    <property type="component" value="Chromosome"/>
</dbReference>
<name>A0ABY4J0A2_9MICO</name>
<feature type="domain" description="Purine catabolism PurC-like" evidence="1">
    <location>
        <begin position="24"/>
        <end position="118"/>
    </location>
</feature>
<dbReference type="Gene3D" id="1.10.10.2840">
    <property type="entry name" value="PucR C-terminal helix-turn-helix domain"/>
    <property type="match status" value="1"/>
</dbReference>
<dbReference type="Pfam" id="PF07905">
    <property type="entry name" value="PucR"/>
    <property type="match status" value="1"/>
</dbReference>
<proteinExistence type="predicted"/>
<accession>A0ABY4J0A2</accession>
<evidence type="ECO:0000313" key="4">
    <source>
        <dbReference type="Proteomes" id="UP000830631"/>
    </source>
</evidence>
<keyword evidence="4" id="KW-1185">Reference proteome</keyword>
<sequence>MVSLGELVSTAGTALRPLAPFDAARTITGVHVSELDDPGRYLDGGELLLTTGIPLRSRPMDAYVDRLDAQDVGAIGIGLGEGWDDPPAALVDRCRTLGIPVFAVPDGAPFLDVSRAFWSITGRGGQDEALRTAHTHTRLVQAAAGRDPVASILRQMSQAIGGWVAWLPFGPGASLGTLHPPSLEGLLPAVRVDVERSLLRSGVEAASFVSQGSAVVAHAVTDGEHTRGALAIGAGRPLARADRQLALTASALLRLVTSPTAGTRRAEGWFTALALRGDTAAARALAAVADLDLPLEFRVLVGAPDPSIFSAESDGVVVALLDPDEHPSAGSGVLSAPVTLDDVPAAAARALALHRRAPDTALVIEPESRAAGWADLLVATDPMLLRTVTSYLRHRHQAERTARELGVHRNTVRPRIAAAESLLGVTLDDPDVAAELWLAIRDRSV</sequence>
<dbReference type="InterPro" id="IPR042070">
    <property type="entry name" value="PucR_C-HTH_sf"/>
</dbReference>
<gene>
    <name evidence="3" type="ORF">KV397_12075</name>
</gene>
<dbReference type="PANTHER" id="PTHR33744">
    <property type="entry name" value="CARBOHYDRATE DIACID REGULATOR"/>
    <property type="match status" value="1"/>
</dbReference>
<evidence type="ECO:0000313" key="3">
    <source>
        <dbReference type="EMBL" id="UPL18439.1"/>
    </source>
</evidence>